<evidence type="ECO:0000313" key="2">
    <source>
        <dbReference type="Proteomes" id="UP001213000"/>
    </source>
</evidence>
<sequence length="217" mass="23374">MSSFLRPLAKSTTTAARIIRQNAPIRSFHSPYVVLGQARSSNASATPSQQQGQETSRFTYEKQYDFSYEPLTTSFGNRTYVVSQPDASASHYEVPSGAYPTSSPYVNYAPAKEAPNYNAAQVSSTSASLLAHELTTRAVPCHFGGVGASAAIRYAMAPGEMGEMGGSYGGMGMMDSKGVVTPREDFDLGERNPPPDMKGVAEMYSKAGLDEAWKLRK</sequence>
<protein>
    <submittedName>
        <fullName evidence="1">Uncharacterized protein</fullName>
    </submittedName>
</protein>
<dbReference type="EMBL" id="JANIEX010000138">
    <property type="protein sequence ID" value="KAJ3572561.1"/>
    <property type="molecule type" value="Genomic_DNA"/>
</dbReference>
<keyword evidence="2" id="KW-1185">Reference proteome</keyword>
<proteinExistence type="predicted"/>
<evidence type="ECO:0000313" key="1">
    <source>
        <dbReference type="EMBL" id="KAJ3572561.1"/>
    </source>
</evidence>
<organism evidence="1 2">
    <name type="scientific">Leucocoprinus birnbaumii</name>
    <dbReference type="NCBI Taxonomy" id="56174"/>
    <lineage>
        <taxon>Eukaryota</taxon>
        <taxon>Fungi</taxon>
        <taxon>Dikarya</taxon>
        <taxon>Basidiomycota</taxon>
        <taxon>Agaricomycotina</taxon>
        <taxon>Agaricomycetes</taxon>
        <taxon>Agaricomycetidae</taxon>
        <taxon>Agaricales</taxon>
        <taxon>Agaricineae</taxon>
        <taxon>Agaricaceae</taxon>
        <taxon>Leucocoprinus</taxon>
    </lineage>
</organism>
<comment type="caution">
    <text evidence="1">The sequence shown here is derived from an EMBL/GenBank/DDBJ whole genome shotgun (WGS) entry which is preliminary data.</text>
</comment>
<gene>
    <name evidence="1" type="ORF">NP233_g3013</name>
</gene>
<dbReference type="Proteomes" id="UP001213000">
    <property type="component" value="Unassembled WGS sequence"/>
</dbReference>
<accession>A0AAD5W157</accession>
<dbReference type="AlphaFoldDB" id="A0AAD5W157"/>
<reference evidence="1" key="1">
    <citation type="submission" date="2022-07" db="EMBL/GenBank/DDBJ databases">
        <title>Genome Sequence of Leucocoprinus birnbaumii.</title>
        <authorList>
            <person name="Buettner E."/>
        </authorList>
    </citation>
    <scope>NUCLEOTIDE SEQUENCE</scope>
    <source>
        <strain evidence="1">VT141</strain>
    </source>
</reference>
<name>A0AAD5W157_9AGAR</name>